<feature type="region of interest" description="Disordered" evidence="1">
    <location>
        <begin position="1"/>
        <end position="56"/>
    </location>
</feature>
<evidence type="ECO:0000313" key="2">
    <source>
        <dbReference type="EMBL" id="KDP28128.1"/>
    </source>
</evidence>
<dbReference type="AlphaFoldDB" id="A0A067JZ97"/>
<feature type="compositionally biased region" description="Polar residues" evidence="1">
    <location>
        <begin position="1"/>
        <end position="17"/>
    </location>
</feature>
<gene>
    <name evidence="2" type="ORF">JCGZ_13899</name>
</gene>
<name>A0A067JZ97_JATCU</name>
<feature type="compositionally biased region" description="Polar residues" evidence="1">
    <location>
        <begin position="43"/>
        <end position="53"/>
    </location>
</feature>
<dbReference type="EMBL" id="KK914782">
    <property type="protein sequence ID" value="KDP28128.1"/>
    <property type="molecule type" value="Genomic_DNA"/>
</dbReference>
<evidence type="ECO:0000256" key="1">
    <source>
        <dbReference type="SAM" id="MobiDB-lite"/>
    </source>
</evidence>
<accession>A0A067JZ97</accession>
<dbReference type="Proteomes" id="UP000027138">
    <property type="component" value="Unassembled WGS sequence"/>
</dbReference>
<evidence type="ECO:0000313" key="3">
    <source>
        <dbReference type="Proteomes" id="UP000027138"/>
    </source>
</evidence>
<keyword evidence="3" id="KW-1185">Reference proteome</keyword>
<sequence length="84" mass="9562">MKPHSHSLTLSNDASSLTHDHQSKRTFGQKVKQAYDAARNSVVKGNNTTTTSLRLPKENERRNWSYCAEDPIRTMMFLGSWGHT</sequence>
<reference evidence="2 3" key="1">
    <citation type="journal article" date="2014" name="PLoS ONE">
        <title>Global Analysis of Gene Expression Profiles in Physic Nut (Jatropha curcas L.) Seedlings Exposed to Salt Stress.</title>
        <authorList>
            <person name="Zhang L."/>
            <person name="Zhang C."/>
            <person name="Wu P."/>
            <person name="Chen Y."/>
            <person name="Li M."/>
            <person name="Jiang H."/>
            <person name="Wu G."/>
        </authorList>
    </citation>
    <scope>NUCLEOTIDE SEQUENCE [LARGE SCALE GENOMIC DNA]</scope>
    <source>
        <strain evidence="3">cv. GZQX0401</strain>
        <tissue evidence="2">Young leaves</tissue>
    </source>
</reference>
<protein>
    <submittedName>
        <fullName evidence="2">Uncharacterized protein</fullName>
    </submittedName>
</protein>
<organism evidence="2 3">
    <name type="scientific">Jatropha curcas</name>
    <name type="common">Barbados nut</name>
    <dbReference type="NCBI Taxonomy" id="180498"/>
    <lineage>
        <taxon>Eukaryota</taxon>
        <taxon>Viridiplantae</taxon>
        <taxon>Streptophyta</taxon>
        <taxon>Embryophyta</taxon>
        <taxon>Tracheophyta</taxon>
        <taxon>Spermatophyta</taxon>
        <taxon>Magnoliopsida</taxon>
        <taxon>eudicotyledons</taxon>
        <taxon>Gunneridae</taxon>
        <taxon>Pentapetalae</taxon>
        <taxon>rosids</taxon>
        <taxon>fabids</taxon>
        <taxon>Malpighiales</taxon>
        <taxon>Euphorbiaceae</taxon>
        <taxon>Crotonoideae</taxon>
        <taxon>Jatropheae</taxon>
        <taxon>Jatropha</taxon>
    </lineage>
</organism>
<proteinExistence type="predicted"/>
<dbReference type="OrthoDB" id="968650at2759"/>